<dbReference type="InterPro" id="IPR034333">
    <property type="entry name" value="GST_Zeta_N"/>
</dbReference>
<evidence type="ECO:0000256" key="1">
    <source>
        <dbReference type="ARBA" id="ARBA00010007"/>
    </source>
</evidence>
<comment type="similarity">
    <text evidence="1">Belongs to the GST superfamily. Zeta family.</text>
</comment>
<protein>
    <submittedName>
        <fullName evidence="4">Maleylacetoacetate isomerase</fullName>
    </submittedName>
</protein>
<dbReference type="SUPFAM" id="SSF47616">
    <property type="entry name" value="GST C-terminal domain-like"/>
    <property type="match status" value="1"/>
</dbReference>
<dbReference type="InterPro" id="IPR010987">
    <property type="entry name" value="Glutathione-S-Trfase_C-like"/>
</dbReference>
<name>A0A1H5ZPG8_9VIBR</name>
<dbReference type="SFLD" id="SFLDG00358">
    <property type="entry name" value="Main_(cytGST)"/>
    <property type="match status" value="1"/>
</dbReference>
<dbReference type="AlphaFoldDB" id="A0A1H5ZPG8"/>
<dbReference type="RefSeq" id="WP_103880863.1">
    <property type="nucleotide sequence ID" value="NZ_FNVG01000012.1"/>
</dbReference>
<dbReference type="CDD" id="cd03191">
    <property type="entry name" value="GST_C_Zeta"/>
    <property type="match status" value="1"/>
</dbReference>
<accession>A0A1H5ZPG8</accession>
<dbReference type="InterPro" id="IPR034330">
    <property type="entry name" value="GST_Zeta_C"/>
</dbReference>
<evidence type="ECO:0000259" key="3">
    <source>
        <dbReference type="PROSITE" id="PS50405"/>
    </source>
</evidence>
<reference evidence="5" key="1">
    <citation type="submission" date="2016-10" db="EMBL/GenBank/DDBJ databases">
        <authorList>
            <person name="Varghese N."/>
            <person name="Submissions S."/>
        </authorList>
    </citation>
    <scope>NUCLEOTIDE SEQUENCE [LARGE SCALE GENOMIC DNA]</scope>
    <source>
        <strain evidence="5">CGMCC 1.7062</strain>
    </source>
</reference>
<dbReference type="InterPro" id="IPR036282">
    <property type="entry name" value="Glutathione-S-Trfase_C_sf"/>
</dbReference>
<evidence type="ECO:0000313" key="4">
    <source>
        <dbReference type="EMBL" id="SEG38111.1"/>
    </source>
</evidence>
<organism evidence="4 5">
    <name type="scientific">Vibrio hangzhouensis</name>
    <dbReference type="NCBI Taxonomy" id="462991"/>
    <lineage>
        <taxon>Bacteria</taxon>
        <taxon>Pseudomonadati</taxon>
        <taxon>Pseudomonadota</taxon>
        <taxon>Gammaproteobacteria</taxon>
        <taxon>Vibrionales</taxon>
        <taxon>Vibrionaceae</taxon>
        <taxon>Vibrio</taxon>
    </lineage>
</organism>
<dbReference type="EMBL" id="FNVG01000012">
    <property type="protein sequence ID" value="SEG38111.1"/>
    <property type="molecule type" value="Genomic_DNA"/>
</dbReference>
<dbReference type="Gene3D" id="1.20.1050.10">
    <property type="match status" value="1"/>
</dbReference>
<dbReference type="Gene3D" id="3.40.30.10">
    <property type="entry name" value="Glutaredoxin"/>
    <property type="match status" value="1"/>
</dbReference>
<dbReference type="PANTHER" id="PTHR42673">
    <property type="entry name" value="MALEYLACETOACETATE ISOMERASE"/>
    <property type="match status" value="1"/>
</dbReference>
<dbReference type="PANTHER" id="PTHR42673:SF21">
    <property type="entry name" value="GLUTATHIONE S-TRANSFERASE YFCF"/>
    <property type="match status" value="1"/>
</dbReference>
<dbReference type="Pfam" id="PF13417">
    <property type="entry name" value="GST_N_3"/>
    <property type="match status" value="1"/>
</dbReference>
<dbReference type="CDD" id="cd03042">
    <property type="entry name" value="GST_N_Zeta"/>
    <property type="match status" value="1"/>
</dbReference>
<keyword evidence="4" id="KW-0413">Isomerase</keyword>
<feature type="domain" description="GST C-terminal" evidence="3">
    <location>
        <begin position="95"/>
        <end position="221"/>
    </location>
</feature>
<dbReference type="GO" id="GO:0006559">
    <property type="term" value="P:L-phenylalanine catabolic process"/>
    <property type="evidence" value="ECO:0007669"/>
    <property type="project" value="TreeGrafter"/>
</dbReference>
<dbReference type="NCBIfam" id="TIGR01262">
    <property type="entry name" value="maiA"/>
    <property type="match status" value="1"/>
</dbReference>
<gene>
    <name evidence="4" type="ORF">SAMN04488244_112103</name>
</gene>
<dbReference type="GO" id="GO:0016034">
    <property type="term" value="F:maleylacetoacetate isomerase activity"/>
    <property type="evidence" value="ECO:0007669"/>
    <property type="project" value="TreeGrafter"/>
</dbReference>
<dbReference type="InterPro" id="IPR036249">
    <property type="entry name" value="Thioredoxin-like_sf"/>
</dbReference>
<dbReference type="OrthoDB" id="509852at2"/>
<dbReference type="InterPro" id="IPR005955">
    <property type="entry name" value="GST_Zeta"/>
</dbReference>
<evidence type="ECO:0000313" key="5">
    <source>
        <dbReference type="Proteomes" id="UP000236721"/>
    </source>
</evidence>
<dbReference type="GO" id="GO:0006749">
    <property type="term" value="P:glutathione metabolic process"/>
    <property type="evidence" value="ECO:0007669"/>
    <property type="project" value="TreeGrafter"/>
</dbReference>
<dbReference type="PROSITE" id="PS50405">
    <property type="entry name" value="GST_CTER"/>
    <property type="match status" value="1"/>
</dbReference>
<sequence>MSDLVLYEYWRSSAAYRVRIALNLKQLPYKAVPVHLVKDGGEQHKAAFSALNANELVPVLVAPAPEGGEMVLNQSLTIIDYLDDHYPTPRLTPESGQERYWVKALAQDIAIDIHPINNLRVIQHLSQQFVMNDDSRQQWMRHWIEIGFHALEKKLAKVSGLCCVGDDITLVDVCLVPQLYNAERFNVDLTAFPIISAIGAHLRTHPAFQAAEPERQKDAVV</sequence>
<proteinExistence type="inferred from homology"/>
<dbReference type="PROSITE" id="PS50404">
    <property type="entry name" value="GST_NTER"/>
    <property type="match status" value="1"/>
</dbReference>
<dbReference type="InterPro" id="IPR040079">
    <property type="entry name" value="Glutathione_S-Trfase"/>
</dbReference>
<dbReference type="GO" id="GO:0004364">
    <property type="term" value="F:glutathione transferase activity"/>
    <property type="evidence" value="ECO:0007669"/>
    <property type="project" value="TreeGrafter"/>
</dbReference>
<dbReference type="SFLD" id="SFLDS00019">
    <property type="entry name" value="Glutathione_Transferase_(cytos"/>
    <property type="match status" value="1"/>
</dbReference>
<dbReference type="InterPro" id="IPR004045">
    <property type="entry name" value="Glutathione_S-Trfase_N"/>
</dbReference>
<evidence type="ECO:0000259" key="2">
    <source>
        <dbReference type="PROSITE" id="PS50404"/>
    </source>
</evidence>
<keyword evidence="5" id="KW-1185">Reference proteome</keyword>
<dbReference type="SUPFAM" id="SSF52833">
    <property type="entry name" value="Thioredoxin-like"/>
    <property type="match status" value="1"/>
</dbReference>
<dbReference type="FunFam" id="1.20.1050.10:FF:000017">
    <property type="entry name" value="Maleylacetoacetate isomerase"/>
    <property type="match status" value="1"/>
</dbReference>
<dbReference type="Proteomes" id="UP000236721">
    <property type="component" value="Unassembled WGS sequence"/>
</dbReference>
<feature type="domain" description="GST N-terminal" evidence="2">
    <location>
        <begin position="2"/>
        <end position="90"/>
    </location>
</feature>
<dbReference type="GO" id="GO:0005737">
    <property type="term" value="C:cytoplasm"/>
    <property type="evidence" value="ECO:0007669"/>
    <property type="project" value="InterPro"/>
</dbReference>